<keyword evidence="2" id="KW-0472">Membrane</keyword>
<dbReference type="RefSeq" id="WP_254758743.1">
    <property type="nucleotide sequence ID" value="NZ_JANCLT010000004.1"/>
</dbReference>
<feature type="region of interest" description="Disordered" evidence="1">
    <location>
        <begin position="1"/>
        <end position="25"/>
    </location>
</feature>
<protein>
    <submittedName>
        <fullName evidence="3">Uncharacterized protein</fullName>
    </submittedName>
</protein>
<keyword evidence="2" id="KW-1133">Transmembrane helix</keyword>
<gene>
    <name evidence="3" type="ORF">NK662_09805</name>
</gene>
<dbReference type="AlphaFoldDB" id="A0AA42BPX7"/>
<keyword evidence="4" id="KW-1185">Reference proteome</keyword>
<accession>A0AA42BPX7</accession>
<proteinExistence type="predicted"/>
<evidence type="ECO:0000256" key="2">
    <source>
        <dbReference type="SAM" id="Phobius"/>
    </source>
</evidence>
<evidence type="ECO:0000313" key="3">
    <source>
        <dbReference type="EMBL" id="MCP8968831.1"/>
    </source>
</evidence>
<evidence type="ECO:0000313" key="4">
    <source>
        <dbReference type="Proteomes" id="UP001156102"/>
    </source>
</evidence>
<reference evidence="3" key="1">
    <citation type="submission" date="2022-07" db="EMBL/GenBank/DDBJ databases">
        <authorList>
            <person name="Li W.-J."/>
            <person name="Deng Q.-Q."/>
        </authorList>
    </citation>
    <scope>NUCLEOTIDE SEQUENCE</scope>
    <source>
        <strain evidence="3">SYSU M60031</strain>
    </source>
</reference>
<evidence type="ECO:0000256" key="1">
    <source>
        <dbReference type="SAM" id="MobiDB-lite"/>
    </source>
</evidence>
<name>A0AA42BPX7_9BACI</name>
<dbReference type="EMBL" id="JANCLT010000004">
    <property type="protein sequence ID" value="MCP8968831.1"/>
    <property type="molecule type" value="Genomic_DNA"/>
</dbReference>
<keyword evidence="2" id="KW-0812">Transmembrane</keyword>
<organism evidence="3 4">
    <name type="scientific">Ectobacillus ponti</name>
    <dbReference type="NCBI Taxonomy" id="2961894"/>
    <lineage>
        <taxon>Bacteria</taxon>
        <taxon>Bacillati</taxon>
        <taxon>Bacillota</taxon>
        <taxon>Bacilli</taxon>
        <taxon>Bacillales</taxon>
        <taxon>Bacillaceae</taxon>
        <taxon>Ectobacillus</taxon>
    </lineage>
</organism>
<comment type="caution">
    <text evidence="3">The sequence shown here is derived from an EMBL/GenBank/DDBJ whole genome shotgun (WGS) entry which is preliminary data.</text>
</comment>
<dbReference type="Proteomes" id="UP001156102">
    <property type="component" value="Unassembled WGS sequence"/>
</dbReference>
<feature type="transmembrane region" description="Helical" evidence="2">
    <location>
        <begin position="246"/>
        <end position="266"/>
    </location>
</feature>
<sequence>MRVEKNAPALKTEYPPKQPEARPERMQLTGSGGLLKETKQPGNPVQFAIHTYVHKESGRTGVVLHSIKDSIALLREAQQATKLIAGILGKMHEMLKSGNSDAFAWEMLVKKLQQVAAETHFKGIHLLNKSARHTSLELGNPSHPLQVQLLDATAAGLGIHKAMQQHSAEQLERILELTRSQLQQLVGAEQIMQCYQEGKNGPAAFLRALYETESGAGKLLQDLPALRSAAEWAAMLMLQPEKGRQASIAAAVLAGVLLLIVAYIAAGSY</sequence>